<dbReference type="PANTHER" id="PTHR46250:SF18">
    <property type="entry name" value="MYB_SANT-LIKE DOMAIN-CONTAINING PROTEIN"/>
    <property type="match status" value="1"/>
</dbReference>
<evidence type="ECO:0000259" key="2">
    <source>
        <dbReference type="Pfam" id="PF12776"/>
    </source>
</evidence>
<feature type="compositionally biased region" description="Low complexity" evidence="1">
    <location>
        <begin position="145"/>
        <end position="157"/>
    </location>
</feature>
<reference evidence="3 4" key="1">
    <citation type="journal article" date="2023" name="Plants (Basel)">
        <title>Bridging the Gap: Combining Genomics and Transcriptomics Approaches to Understand Stylosanthes scabra, an Orphan Legume from the Brazilian Caatinga.</title>
        <authorList>
            <person name="Ferreira-Neto J.R.C."/>
            <person name="da Silva M.D."/>
            <person name="Binneck E."/>
            <person name="de Melo N.F."/>
            <person name="da Silva R.H."/>
            <person name="de Melo A.L.T.M."/>
            <person name="Pandolfi V."/>
            <person name="Bustamante F.O."/>
            <person name="Brasileiro-Vidal A.C."/>
            <person name="Benko-Iseppon A.M."/>
        </authorList>
    </citation>
    <scope>NUCLEOTIDE SEQUENCE [LARGE SCALE GENOMIC DNA]</scope>
    <source>
        <tissue evidence="3">Leaves</tissue>
    </source>
</reference>
<proteinExistence type="predicted"/>
<feature type="domain" description="Myb/SANT-like" evidence="2">
    <location>
        <begin position="8"/>
        <end position="78"/>
    </location>
</feature>
<comment type="caution">
    <text evidence="3">The sequence shown here is derived from an EMBL/GenBank/DDBJ whole genome shotgun (WGS) entry which is preliminary data.</text>
</comment>
<sequence>MEEVVVDGMKADCGQFKLETSEKLALKMLAALPNCTLTAKQCKNKHKRLKEKYQYVSEMLACSGFGWNNEKQCVEVDSKDVLDAWLKAIFGKDRATGVGAVSEFDAQEQVAKEQEFQTQTPPLDDFDFSNPSTNGPSQGLANGGATSSKSARTSAKLSGKKRKHVDILEKMAANVQLSTKAQGKHVQILADAISSVNDKLKLGEKLESLGFGNDEVVQVVLKFSENLNLCSHFWA</sequence>
<evidence type="ECO:0000313" key="4">
    <source>
        <dbReference type="Proteomes" id="UP001341840"/>
    </source>
</evidence>
<dbReference type="PANTHER" id="PTHR46250">
    <property type="entry name" value="MYB/SANT-LIKE DNA-BINDING DOMAIN PROTEIN-RELATED"/>
    <property type="match status" value="1"/>
</dbReference>
<feature type="compositionally biased region" description="Polar residues" evidence="1">
    <location>
        <begin position="129"/>
        <end position="140"/>
    </location>
</feature>
<organism evidence="3 4">
    <name type="scientific">Stylosanthes scabra</name>
    <dbReference type="NCBI Taxonomy" id="79078"/>
    <lineage>
        <taxon>Eukaryota</taxon>
        <taxon>Viridiplantae</taxon>
        <taxon>Streptophyta</taxon>
        <taxon>Embryophyta</taxon>
        <taxon>Tracheophyta</taxon>
        <taxon>Spermatophyta</taxon>
        <taxon>Magnoliopsida</taxon>
        <taxon>eudicotyledons</taxon>
        <taxon>Gunneridae</taxon>
        <taxon>Pentapetalae</taxon>
        <taxon>rosids</taxon>
        <taxon>fabids</taxon>
        <taxon>Fabales</taxon>
        <taxon>Fabaceae</taxon>
        <taxon>Papilionoideae</taxon>
        <taxon>50 kb inversion clade</taxon>
        <taxon>dalbergioids sensu lato</taxon>
        <taxon>Dalbergieae</taxon>
        <taxon>Pterocarpus clade</taxon>
        <taxon>Stylosanthes</taxon>
    </lineage>
</organism>
<evidence type="ECO:0000256" key="1">
    <source>
        <dbReference type="SAM" id="MobiDB-lite"/>
    </source>
</evidence>
<keyword evidence="4" id="KW-1185">Reference proteome</keyword>
<dbReference type="Proteomes" id="UP001341840">
    <property type="component" value="Unassembled WGS sequence"/>
</dbReference>
<evidence type="ECO:0000313" key="3">
    <source>
        <dbReference type="EMBL" id="MED6147275.1"/>
    </source>
</evidence>
<dbReference type="EMBL" id="JASCZI010090864">
    <property type="protein sequence ID" value="MED6147275.1"/>
    <property type="molecule type" value="Genomic_DNA"/>
</dbReference>
<feature type="region of interest" description="Disordered" evidence="1">
    <location>
        <begin position="110"/>
        <end position="162"/>
    </location>
</feature>
<accession>A0ABU6TFZ8</accession>
<dbReference type="Pfam" id="PF12776">
    <property type="entry name" value="Myb_DNA-bind_3"/>
    <property type="match status" value="1"/>
</dbReference>
<gene>
    <name evidence="3" type="ORF">PIB30_042587</name>
</gene>
<name>A0ABU6TFZ8_9FABA</name>
<protein>
    <recommendedName>
        <fullName evidence="2">Myb/SANT-like domain-containing protein</fullName>
    </recommendedName>
</protein>
<dbReference type="InterPro" id="IPR024752">
    <property type="entry name" value="Myb/SANT-like_dom"/>
</dbReference>